<dbReference type="Pfam" id="PF00856">
    <property type="entry name" value="SET"/>
    <property type="match status" value="1"/>
</dbReference>
<name>A0A2I2FFV0_ASPCN</name>
<evidence type="ECO:0000313" key="4">
    <source>
        <dbReference type="Proteomes" id="UP000234585"/>
    </source>
</evidence>
<organism evidence="3 4">
    <name type="scientific">Aspergillus candidus</name>
    <dbReference type="NCBI Taxonomy" id="41067"/>
    <lineage>
        <taxon>Eukaryota</taxon>
        <taxon>Fungi</taxon>
        <taxon>Dikarya</taxon>
        <taxon>Ascomycota</taxon>
        <taxon>Pezizomycotina</taxon>
        <taxon>Eurotiomycetes</taxon>
        <taxon>Eurotiomycetidae</taxon>
        <taxon>Eurotiales</taxon>
        <taxon>Aspergillaceae</taxon>
        <taxon>Aspergillus</taxon>
        <taxon>Aspergillus subgen. Circumdati</taxon>
    </lineage>
</organism>
<dbReference type="OrthoDB" id="438641at2759"/>
<evidence type="ECO:0000313" key="3">
    <source>
        <dbReference type="EMBL" id="PLB39504.1"/>
    </source>
</evidence>
<feature type="compositionally biased region" description="Acidic residues" evidence="1">
    <location>
        <begin position="61"/>
        <end position="73"/>
    </location>
</feature>
<dbReference type="InterPro" id="IPR046341">
    <property type="entry name" value="SET_dom_sf"/>
</dbReference>
<keyword evidence="4" id="KW-1185">Reference proteome</keyword>
<dbReference type="AlphaFoldDB" id="A0A2I2FFV0"/>
<proteinExistence type="predicted"/>
<evidence type="ECO:0000259" key="2">
    <source>
        <dbReference type="PROSITE" id="PS50280"/>
    </source>
</evidence>
<dbReference type="InterPro" id="IPR053185">
    <property type="entry name" value="SET_domain_protein"/>
</dbReference>
<dbReference type="PROSITE" id="PS50280">
    <property type="entry name" value="SET"/>
    <property type="match status" value="1"/>
</dbReference>
<protein>
    <recommendedName>
        <fullName evidence="2">SET domain-containing protein</fullName>
    </recommendedName>
</protein>
<dbReference type="GeneID" id="36523428"/>
<evidence type="ECO:0000256" key="1">
    <source>
        <dbReference type="SAM" id="MobiDB-lite"/>
    </source>
</evidence>
<feature type="compositionally biased region" description="Acidic residues" evidence="1">
    <location>
        <begin position="446"/>
        <end position="457"/>
    </location>
</feature>
<dbReference type="PANTHER" id="PTHR47332:SF4">
    <property type="entry name" value="SET DOMAIN-CONTAINING PROTEIN 5"/>
    <property type="match status" value="1"/>
</dbReference>
<dbReference type="InterPro" id="IPR001214">
    <property type="entry name" value="SET_dom"/>
</dbReference>
<dbReference type="Proteomes" id="UP000234585">
    <property type="component" value="Unassembled WGS sequence"/>
</dbReference>
<dbReference type="RefSeq" id="XP_024673516.1">
    <property type="nucleotide sequence ID" value="XM_024816268.1"/>
</dbReference>
<gene>
    <name evidence="3" type="ORF">BDW47DRAFT_124495</name>
</gene>
<dbReference type="STRING" id="41067.A0A2I2FFV0"/>
<accession>A0A2I2FFV0</accession>
<dbReference type="Gene3D" id="2.170.270.10">
    <property type="entry name" value="SET domain"/>
    <property type="match status" value="1"/>
</dbReference>
<sequence length="545" mass="60975">MAPQKLLGLVPSQKLQQWSTPAQIPSLPTSKGPRCKVTTFTFTQPDEPFRGSSTATVDGINNDEDEDEDEDDEFDDYSTSLLYYEGSFYTKYISPTLGTGLFIDEAIPAGSAIVAERVLWISEAEQDTCTTTADATLLLTRKLEAMGKKWTARFIALSQDSDRNSDNSGNALGEIWDTHNISTVWNSKRGAILGPNLAWINHSCIPNCTLTITHRYPCGKDGRRKPHAKPLIGRAILRAAKDIPRGAELTIGYFHPAGCVAFRGINCYLRFGFHCACHCCTQLHSELEETLEGTHRLGLLLQTPDLVTTWPAGFFQVAHDLEYCIASVTPYDIRLALTWAKCALVAGYHSDLARAICFLRKARRLAMLIEGPVGKFYDQLMRWSQSPELMPGFGASTRGLSSFAESDAVVDDGVEDENVLYMTDAKSLSEYIRVSQYERIQTKGADDDDKEEEEEQDDGKKKHTHRPKWRILPGVDDGKAGKKHRSRQPVNMVLRLKRKLFRERCDSENMQMEFLDSYLLTVVGVLKDSPDLKRSLGRKKGMGEA</sequence>
<dbReference type="SUPFAM" id="SSF82199">
    <property type="entry name" value="SET domain"/>
    <property type="match status" value="1"/>
</dbReference>
<dbReference type="EMBL" id="KZ559129">
    <property type="protein sequence ID" value="PLB39504.1"/>
    <property type="molecule type" value="Genomic_DNA"/>
</dbReference>
<feature type="region of interest" description="Disordered" evidence="1">
    <location>
        <begin position="442"/>
        <end position="487"/>
    </location>
</feature>
<dbReference type="PANTHER" id="PTHR47332">
    <property type="entry name" value="SET DOMAIN-CONTAINING PROTEIN 5"/>
    <property type="match status" value="1"/>
</dbReference>
<feature type="domain" description="SET" evidence="2">
    <location>
        <begin position="86"/>
        <end position="254"/>
    </location>
</feature>
<feature type="region of interest" description="Disordered" evidence="1">
    <location>
        <begin position="44"/>
        <end position="73"/>
    </location>
</feature>
<reference evidence="3 4" key="1">
    <citation type="submission" date="2017-12" db="EMBL/GenBank/DDBJ databases">
        <authorList>
            <consortium name="DOE Joint Genome Institute"/>
            <person name="Haridas S."/>
            <person name="Kjaerbolling I."/>
            <person name="Vesth T.C."/>
            <person name="Frisvad J.C."/>
            <person name="Nybo J.L."/>
            <person name="Theobald S."/>
            <person name="Kuo A."/>
            <person name="Bowyer P."/>
            <person name="Matsuda Y."/>
            <person name="Mondo S."/>
            <person name="Lyhne E.K."/>
            <person name="Kogle M.E."/>
            <person name="Clum A."/>
            <person name="Lipzen A."/>
            <person name="Salamov A."/>
            <person name="Ngan C.Y."/>
            <person name="Daum C."/>
            <person name="Chiniquy J."/>
            <person name="Barry K."/>
            <person name="LaButti K."/>
            <person name="Simmons B.A."/>
            <person name="Magnuson J.K."/>
            <person name="Mortensen U.H."/>
            <person name="Larsen T.O."/>
            <person name="Grigoriev I.V."/>
            <person name="Baker S.E."/>
            <person name="Andersen M.R."/>
            <person name="Nordberg H.P."/>
            <person name="Cantor M.N."/>
            <person name="Hua S.X."/>
        </authorList>
    </citation>
    <scope>NUCLEOTIDE SEQUENCE [LARGE SCALE GENOMIC DNA]</scope>
    <source>
        <strain evidence="3 4">CBS 102.13</strain>
    </source>
</reference>